<feature type="compositionally biased region" description="Basic residues" evidence="2">
    <location>
        <begin position="1"/>
        <end position="13"/>
    </location>
</feature>
<keyword evidence="3" id="KW-0614">Plasmid</keyword>
<evidence type="ECO:0000313" key="4">
    <source>
        <dbReference type="Proteomes" id="UP000010478"/>
    </source>
</evidence>
<keyword evidence="4" id="KW-1185">Reference proteome</keyword>
<evidence type="ECO:0000313" key="3">
    <source>
        <dbReference type="EMBL" id="AFZ10992.1"/>
    </source>
</evidence>
<proteinExistence type="predicted"/>
<dbReference type="AlphaFoldDB" id="K9VU45"/>
<gene>
    <name evidence="3" type="ORF">Osc7112_6914</name>
</gene>
<dbReference type="KEGG" id="oni:Osc7112_6914"/>
<accession>K9VU45</accession>
<organism evidence="3 4">
    <name type="scientific">Phormidium nigroviride PCC 7112</name>
    <dbReference type="NCBI Taxonomy" id="179408"/>
    <lineage>
        <taxon>Bacteria</taxon>
        <taxon>Bacillati</taxon>
        <taxon>Cyanobacteriota</taxon>
        <taxon>Cyanophyceae</taxon>
        <taxon>Oscillatoriophycideae</taxon>
        <taxon>Oscillatoriales</taxon>
        <taxon>Oscillatoriaceae</taxon>
        <taxon>Phormidium</taxon>
    </lineage>
</organism>
<feature type="coiled-coil region" evidence="1">
    <location>
        <begin position="402"/>
        <end position="429"/>
    </location>
</feature>
<dbReference type="RefSeq" id="WP_015211864.1">
    <property type="nucleotide sequence ID" value="NC_019764.1"/>
</dbReference>
<reference evidence="3 4" key="1">
    <citation type="submission" date="2012-05" db="EMBL/GenBank/DDBJ databases">
        <title>Finished plasmid 4 of genome of Oscillatoria sp. PCC 7112.</title>
        <authorList>
            <consortium name="US DOE Joint Genome Institute"/>
            <person name="Gugger M."/>
            <person name="Coursin T."/>
            <person name="Rippka R."/>
            <person name="Tandeau De Marsac N."/>
            <person name="Huntemann M."/>
            <person name="Wei C.-L."/>
            <person name="Han J."/>
            <person name="Detter J.C."/>
            <person name="Han C."/>
            <person name="Tapia R."/>
            <person name="Davenport K."/>
            <person name="Daligault H."/>
            <person name="Erkkila T."/>
            <person name="Gu W."/>
            <person name="Munk A.C.C."/>
            <person name="Teshima H."/>
            <person name="Xu Y."/>
            <person name="Chain P."/>
            <person name="Chen A."/>
            <person name="Krypides N."/>
            <person name="Mavromatis K."/>
            <person name="Markowitz V."/>
            <person name="Szeto E."/>
            <person name="Ivanova N."/>
            <person name="Mikhailova N."/>
            <person name="Ovchinnikova G."/>
            <person name="Pagani I."/>
            <person name="Pati A."/>
            <person name="Goodwin L."/>
            <person name="Peters L."/>
            <person name="Pitluck S."/>
            <person name="Woyke T."/>
            <person name="Kerfeld C."/>
        </authorList>
    </citation>
    <scope>NUCLEOTIDE SEQUENCE [LARGE SCALE GENOMIC DNA]</scope>
    <source>
        <strain evidence="3 4">PCC 7112</strain>
        <plasmid evidence="3 4">pOSC7112.04</plasmid>
    </source>
</reference>
<geneLocation type="plasmid" evidence="3 4">
    <name>pOSC7112.04</name>
</geneLocation>
<evidence type="ECO:0000256" key="2">
    <source>
        <dbReference type="SAM" id="MobiDB-lite"/>
    </source>
</evidence>
<dbReference type="Proteomes" id="UP000010478">
    <property type="component" value="Plasmid pOSC7112.04"/>
</dbReference>
<evidence type="ECO:0000256" key="1">
    <source>
        <dbReference type="SAM" id="Coils"/>
    </source>
</evidence>
<sequence>MKAINKAKTRSKAKFQPQPQAEQPVDCPQHESDAQQAIDCAAPLTTDSIAELLPSVPAGFDISQALPEFDLESFDKQELLSRIASEHRLIERIERKELELAFAKLNCARNAGLLLQEFKRRCNYGEFLSCLESAGIRPRTAQDYMAISKYWNLIEAKARSSAFLKDCETLSINWALAAVRDEKKSLKKPLKSAAAASNPDSGRTSSAPEQPILDLAIGSPPVETVQLAQGDLVQIGNSNALYGGNTGTVRGFANGGRSVIVRLDGGSVPSEIFNLSDLVPLPIHKVVAPTAPATIASVTQEQNAMAASIGLSNGKTVLPDFGNSDRIRMERSDPFTVDDRPFATAIEIEGNGEAARWYEETAIGVISSSEGFDTNQAARMVCELLKVDFNRRTKATLELFSYSQLKQLLQLCEAELDNCKQRASALADR</sequence>
<name>K9VU45_9CYAN</name>
<dbReference type="HOGENOM" id="CLU_639104_0_0_3"/>
<dbReference type="EMBL" id="CP003618">
    <property type="protein sequence ID" value="AFZ10992.1"/>
    <property type="molecule type" value="Genomic_DNA"/>
</dbReference>
<protein>
    <submittedName>
        <fullName evidence="3">Uncharacterized protein</fullName>
    </submittedName>
</protein>
<keyword evidence="1" id="KW-0175">Coiled coil</keyword>
<feature type="region of interest" description="Disordered" evidence="2">
    <location>
        <begin position="1"/>
        <end position="32"/>
    </location>
</feature>